<protein>
    <submittedName>
        <fullName evidence="1">DUF3822 family protein</fullName>
    </submittedName>
</protein>
<gene>
    <name evidence="1" type="ORF">NAT50_08880</name>
</gene>
<evidence type="ECO:0000313" key="1">
    <source>
        <dbReference type="EMBL" id="MCL9809469.1"/>
    </source>
</evidence>
<dbReference type="Pfam" id="PF12864">
    <property type="entry name" value="DUF3822"/>
    <property type="match status" value="1"/>
</dbReference>
<organism evidence="1 2">
    <name type="scientific">Flavobacterium luminosum</name>
    <dbReference type="NCBI Taxonomy" id="2949086"/>
    <lineage>
        <taxon>Bacteria</taxon>
        <taxon>Pseudomonadati</taxon>
        <taxon>Bacteroidota</taxon>
        <taxon>Flavobacteriia</taxon>
        <taxon>Flavobacteriales</taxon>
        <taxon>Flavobacteriaceae</taxon>
        <taxon>Flavobacterium</taxon>
    </lineage>
</organism>
<dbReference type="Proteomes" id="UP001317191">
    <property type="component" value="Unassembled WGS sequence"/>
</dbReference>
<sequence>MQTSNSTILDKKYSKLVLQISLSEVSFCIVDTLNNHIEIFSKHPIDKSLQLNEIEKSIVSFIKNTTVLQNNFDDIIVLYNNNLNTFVPQVLFDENYLSSYLQYTIKVFENDFITYDEIPNYEMNNVYIPYANINNALIDIFGNFTYRHAASILVKKILDVSKNIEEPQVFVHCQKNAFQIIAVKNQQLLLYNSFEYKTKEDFIYYLLFCTEQLQLNPETFSLKFLGNISKEDDIYQITYKYIRNVSLYADYNEIERKFSPNDYLQNFILIHGCE</sequence>
<keyword evidence="2" id="KW-1185">Reference proteome</keyword>
<dbReference type="EMBL" id="JAMLJM010000006">
    <property type="protein sequence ID" value="MCL9809469.1"/>
    <property type="molecule type" value="Genomic_DNA"/>
</dbReference>
<dbReference type="CDD" id="cd24013">
    <property type="entry name" value="ASKHA_ATPase_BT3980-like"/>
    <property type="match status" value="1"/>
</dbReference>
<proteinExistence type="predicted"/>
<accession>A0ABT0TPQ2</accession>
<comment type="caution">
    <text evidence="1">The sequence shown here is derived from an EMBL/GenBank/DDBJ whole genome shotgun (WGS) entry which is preliminary data.</text>
</comment>
<name>A0ABT0TPQ2_9FLAO</name>
<dbReference type="Gene3D" id="3.30.420.260">
    <property type="match status" value="1"/>
</dbReference>
<evidence type="ECO:0000313" key="2">
    <source>
        <dbReference type="Proteomes" id="UP001317191"/>
    </source>
</evidence>
<reference evidence="1 2" key="1">
    <citation type="submission" date="2022-05" db="EMBL/GenBank/DDBJ databases">
        <title>Flavobacterium sp., isolated from activated sludge.</title>
        <authorList>
            <person name="Ran Q."/>
        </authorList>
    </citation>
    <scope>NUCLEOTIDE SEQUENCE [LARGE SCALE GENOMIC DNA]</scope>
    <source>
        <strain evidence="1 2">HXWNR70</strain>
    </source>
</reference>
<dbReference type="Gene3D" id="3.30.420.250">
    <property type="match status" value="1"/>
</dbReference>
<dbReference type="RefSeq" id="WP_250592920.1">
    <property type="nucleotide sequence ID" value="NZ_JAMLJM010000006.1"/>
</dbReference>
<dbReference type="InterPro" id="IPR024213">
    <property type="entry name" value="DUF3822"/>
</dbReference>